<comment type="caution">
    <text evidence="1">The sequence shown here is derived from an EMBL/GenBank/DDBJ whole genome shotgun (WGS) entry which is preliminary data.</text>
</comment>
<gene>
    <name evidence="1" type="ORF">FD22_GL000164</name>
</gene>
<dbReference type="GeneID" id="65915692"/>
<dbReference type="PATRIC" id="fig|913848.6.peg.162"/>
<dbReference type="eggNOG" id="ENOG5032Z7D">
    <property type="taxonomic scope" value="Bacteria"/>
</dbReference>
<dbReference type="EMBL" id="AZCN01000103">
    <property type="protein sequence ID" value="KRK14128.1"/>
    <property type="molecule type" value="Genomic_DNA"/>
</dbReference>
<name>A0A0R1EXN8_9LACO</name>
<protein>
    <submittedName>
        <fullName evidence="1">Uncharacterized protein</fullName>
    </submittedName>
</protein>
<evidence type="ECO:0000313" key="2">
    <source>
        <dbReference type="Proteomes" id="UP000051181"/>
    </source>
</evidence>
<dbReference type="RefSeq" id="WP_010010526.1">
    <property type="nucleotide sequence ID" value="NZ_AZCN01000103.1"/>
</dbReference>
<proteinExistence type="predicted"/>
<organism evidence="1 2">
    <name type="scientific">Loigolactobacillus coryniformis subsp. coryniformis KCTC 3167 = DSM 20001</name>
    <dbReference type="NCBI Taxonomy" id="913848"/>
    <lineage>
        <taxon>Bacteria</taxon>
        <taxon>Bacillati</taxon>
        <taxon>Bacillota</taxon>
        <taxon>Bacilli</taxon>
        <taxon>Lactobacillales</taxon>
        <taxon>Lactobacillaceae</taxon>
        <taxon>Loigolactobacillus</taxon>
    </lineage>
</organism>
<dbReference type="AlphaFoldDB" id="A0A0R1EXN8"/>
<evidence type="ECO:0000313" key="1">
    <source>
        <dbReference type="EMBL" id="KRK14128.1"/>
    </source>
</evidence>
<reference evidence="1 2" key="1">
    <citation type="journal article" date="2015" name="Genome Announc.">
        <title>Expanding the biotechnology potential of lactobacilli through comparative genomics of 213 strains and associated genera.</title>
        <authorList>
            <person name="Sun Z."/>
            <person name="Harris H.M."/>
            <person name="McCann A."/>
            <person name="Guo C."/>
            <person name="Argimon S."/>
            <person name="Zhang W."/>
            <person name="Yang X."/>
            <person name="Jeffery I.B."/>
            <person name="Cooney J.C."/>
            <person name="Kagawa T.F."/>
            <person name="Liu W."/>
            <person name="Song Y."/>
            <person name="Salvetti E."/>
            <person name="Wrobel A."/>
            <person name="Rasinkangas P."/>
            <person name="Parkhill J."/>
            <person name="Rea M.C."/>
            <person name="O'Sullivan O."/>
            <person name="Ritari J."/>
            <person name="Douillard F.P."/>
            <person name="Paul Ross R."/>
            <person name="Yang R."/>
            <person name="Briner A.E."/>
            <person name="Felis G.E."/>
            <person name="de Vos W.M."/>
            <person name="Barrangou R."/>
            <person name="Klaenhammer T.R."/>
            <person name="Caufield P.W."/>
            <person name="Cui Y."/>
            <person name="Zhang H."/>
            <person name="O'Toole P.W."/>
        </authorList>
    </citation>
    <scope>NUCLEOTIDE SEQUENCE [LARGE SCALE GENOMIC DNA]</scope>
    <source>
        <strain evidence="1 2">DSM 20001</strain>
    </source>
</reference>
<sequence length="114" mass="13311">MLDVSDSLDRLAWTTEHHYRHIAAQHDFMRAWAVQFELAYTDFRTIQLALQLAQDQHDLLVRFTGVYDTVYQYEYEFAANGLAAFNAKYGDQLEPYRLAAEHLSQIIGEIRAIK</sequence>
<dbReference type="Proteomes" id="UP000051181">
    <property type="component" value="Unassembled WGS sequence"/>
</dbReference>
<accession>A0A0R1EXN8</accession>